<evidence type="ECO:0000259" key="4">
    <source>
        <dbReference type="PROSITE" id="PS51229"/>
    </source>
</evidence>
<dbReference type="OrthoDB" id="309581at2759"/>
<protein>
    <recommendedName>
        <fullName evidence="2">Defective in cullin neddylation protein</fullName>
    </recommendedName>
</protein>
<dbReference type="InParanoid" id="I7MA78"/>
<dbReference type="PROSITE" id="PS51229">
    <property type="entry name" value="DCUN1"/>
    <property type="match status" value="1"/>
</dbReference>
<dbReference type="InterPro" id="IPR042460">
    <property type="entry name" value="DCN1-like_PONY"/>
</dbReference>
<dbReference type="RefSeq" id="XP_001024114.2">
    <property type="nucleotide sequence ID" value="XM_001024114.3"/>
</dbReference>
<keyword evidence="1" id="KW-0833">Ubl conjugation pathway</keyword>
<dbReference type="eggNOG" id="KOG3077">
    <property type="taxonomic scope" value="Eukaryota"/>
</dbReference>
<dbReference type="GeneID" id="7830202"/>
<accession>I7MA78</accession>
<dbReference type="HOGENOM" id="CLU_047042_0_1_1"/>
<feature type="domain" description="DCUN1" evidence="4">
    <location>
        <begin position="115"/>
        <end position="306"/>
    </location>
</feature>
<dbReference type="InterPro" id="IPR014764">
    <property type="entry name" value="DCN-prot"/>
</dbReference>
<name>I7MA78_TETTS</name>
<dbReference type="Pfam" id="PF14555">
    <property type="entry name" value="UBA_4"/>
    <property type="match status" value="1"/>
</dbReference>
<evidence type="ECO:0000256" key="1">
    <source>
        <dbReference type="ARBA" id="ARBA00022786"/>
    </source>
</evidence>
<dbReference type="GO" id="GO:0045116">
    <property type="term" value="P:protein neddylation"/>
    <property type="evidence" value="ECO:0007669"/>
    <property type="project" value="TreeGrafter"/>
</dbReference>
<proteinExistence type="predicted"/>
<dbReference type="Gene3D" id="1.10.8.10">
    <property type="entry name" value="DNA helicase RuvA subunit, C-terminal domain"/>
    <property type="match status" value="1"/>
</dbReference>
<dbReference type="InterPro" id="IPR009060">
    <property type="entry name" value="UBA-like_sf"/>
</dbReference>
<comment type="function">
    <text evidence="2">Neddylation of cullins play an essential role in the regulation of SCF-type complexes activity.</text>
</comment>
<sequence>MIIILQFYQCLFGFIKNQKILLIAEKIIKIIKKKKIYISQIYLEKSKQINKQNNRMKSLNQNQKNKVQEFRNITGASEQQAIELLSKTNYDVNTAVNRFYELGYTGTALKQGTGAFDKKLETLYTQYASKESQKIEIDGIIKFFEDLGLDIMDPTTLVISYYFNAKKSGEYTKEEFCGGLQKLNVSTIADLKKKIPSLKAELSTDEGFKNVYKFAFNFSKENASQKCLEFESAKALWSLLLPFKFAHHDEWLRFLERLPKEKQKDVNSDLWNMLLEFHLQTRGDLKKYDPYSAWPTLIDDFMQFMGYQPQEQEY</sequence>
<dbReference type="Proteomes" id="UP000009168">
    <property type="component" value="Unassembled WGS sequence"/>
</dbReference>
<evidence type="ECO:0000313" key="5">
    <source>
        <dbReference type="EMBL" id="EAS03869.2"/>
    </source>
</evidence>
<dbReference type="STRING" id="312017.I7MA78"/>
<evidence type="ECO:0000313" key="6">
    <source>
        <dbReference type="Proteomes" id="UP000009168"/>
    </source>
</evidence>
<dbReference type="OMA" id="LWCKFLQ"/>
<dbReference type="AlphaFoldDB" id="I7MA78"/>
<dbReference type="GO" id="GO:0031624">
    <property type="term" value="F:ubiquitin conjugating enzyme binding"/>
    <property type="evidence" value="ECO:0007669"/>
    <property type="project" value="TreeGrafter"/>
</dbReference>
<feature type="coiled-coil region" evidence="3">
    <location>
        <begin position="42"/>
        <end position="69"/>
    </location>
</feature>
<dbReference type="Gene3D" id="1.10.238.200">
    <property type="entry name" value="Cullin, PONY binding domain"/>
    <property type="match status" value="1"/>
</dbReference>
<dbReference type="GO" id="GO:0032182">
    <property type="term" value="F:ubiquitin-like protein binding"/>
    <property type="evidence" value="ECO:0007669"/>
    <property type="project" value="TreeGrafter"/>
</dbReference>
<keyword evidence="3" id="KW-0175">Coiled coil</keyword>
<dbReference type="CDD" id="cd14273">
    <property type="entry name" value="UBA_TAP-C_like"/>
    <property type="match status" value="1"/>
</dbReference>
<evidence type="ECO:0000256" key="2">
    <source>
        <dbReference type="RuleBase" id="RU410713"/>
    </source>
</evidence>
<keyword evidence="6" id="KW-1185">Reference proteome</keyword>
<dbReference type="GO" id="GO:0097602">
    <property type="term" value="F:cullin family protein binding"/>
    <property type="evidence" value="ECO:0007669"/>
    <property type="project" value="TreeGrafter"/>
</dbReference>
<reference evidence="6" key="1">
    <citation type="journal article" date="2006" name="PLoS Biol.">
        <title>Macronuclear genome sequence of the ciliate Tetrahymena thermophila, a model eukaryote.</title>
        <authorList>
            <person name="Eisen J.A."/>
            <person name="Coyne R.S."/>
            <person name="Wu M."/>
            <person name="Wu D."/>
            <person name="Thiagarajan M."/>
            <person name="Wortman J.R."/>
            <person name="Badger J.H."/>
            <person name="Ren Q."/>
            <person name="Amedeo P."/>
            <person name="Jones K.M."/>
            <person name="Tallon L.J."/>
            <person name="Delcher A.L."/>
            <person name="Salzberg S.L."/>
            <person name="Silva J.C."/>
            <person name="Haas B.J."/>
            <person name="Majoros W.H."/>
            <person name="Farzad M."/>
            <person name="Carlton J.M."/>
            <person name="Smith R.K. Jr."/>
            <person name="Garg J."/>
            <person name="Pearlman R.E."/>
            <person name="Karrer K.M."/>
            <person name="Sun L."/>
            <person name="Manning G."/>
            <person name="Elde N.C."/>
            <person name="Turkewitz A.P."/>
            <person name="Asai D.J."/>
            <person name="Wilkes D.E."/>
            <person name="Wang Y."/>
            <person name="Cai H."/>
            <person name="Collins K."/>
            <person name="Stewart B.A."/>
            <person name="Lee S.R."/>
            <person name="Wilamowska K."/>
            <person name="Weinberg Z."/>
            <person name="Ruzzo W.L."/>
            <person name="Wloga D."/>
            <person name="Gaertig J."/>
            <person name="Frankel J."/>
            <person name="Tsao C.-C."/>
            <person name="Gorovsky M.A."/>
            <person name="Keeling P.J."/>
            <person name="Waller R.F."/>
            <person name="Patron N.J."/>
            <person name="Cherry J.M."/>
            <person name="Stover N.A."/>
            <person name="Krieger C.J."/>
            <person name="del Toro C."/>
            <person name="Ryder H.F."/>
            <person name="Williamson S.C."/>
            <person name="Barbeau R.A."/>
            <person name="Hamilton E.P."/>
            <person name="Orias E."/>
        </authorList>
    </citation>
    <scope>NUCLEOTIDE SEQUENCE [LARGE SCALE GENOMIC DNA]</scope>
    <source>
        <strain evidence="6">SB210</strain>
    </source>
</reference>
<dbReference type="GO" id="GO:0000151">
    <property type="term" value="C:ubiquitin ligase complex"/>
    <property type="evidence" value="ECO:0007669"/>
    <property type="project" value="TreeGrafter"/>
</dbReference>
<dbReference type="PANTHER" id="PTHR12281">
    <property type="entry name" value="RP42 RELATED"/>
    <property type="match status" value="1"/>
</dbReference>
<gene>
    <name evidence="5" type="ORF">TTHERM_00659130</name>
</gene>
<dbReference type="InterPro" id="IPR005176">
    <property type="entry name" value="PONY_dom"/>
</dbReference>
<organism evidence="5 6">
    <name type="scientific">Tetrahymena thermophila (strain SB210)</name>
    <dbReference type="NCBI Taxonomy" id="312017"/>
    <lineage>
        <taxon>Eukaryota</taxon>
        <taxon>Sar</taxon>
        <taxon>Alveolata</taxon>
        <taxon>Ciliophora</taxon>
        <taxon>Intramacronucleata</taxon>
        <taxon>Oligohymenophorea</taxon>
        <taxon>Hymenostomatida</taxon>
        <taxon>Tetrahymenina</taxon>
        <taxon>Tetrahymenidae</taxon>
        <taxon>Tetrahymena</taxon>
    </lineage>
</organism>
<dbReference type="KEGG" id="tet:TTHERM_00659130"/>
<dbReference type="PANTHER" id="PTHR12281:SF31">
    <property type="entry name" value="DCN1-LIKE PROTEIN 3"/>
    <property type="match status" value="1"/>
</dbReference>
<dbReference type="SUPFAM" id="SSF46934">
    <property type="entry name" value="UBA-like"/>
    <property type="match status" value="1"/>
</dbReference>
<dbReference type="EMBL" id="GG662471">
    <property type="protein sequence ID" value="EAS03869.2"/>
    <property type="molecule type" value="Genomic_DNA"/>
</dbReference>
<dbReference type="Gene3D" id="1.10.238.10">
    <property type="entry name" value="EF-hand"/>
    <property type="match status" value="1"/>
</dbReference>
<evidence type="ECO:0000256" key="3">
    <source>
        <dbReference type="SAM" id="Coils"/>
    </source>
</evidence>
<dbReference type="Pfam" id="PF03556">
    <property type="entry name" value="Cullin_binding"/>
    <property type="match status" value="1"/>
</dbReference>